<dbReference type="GO" id="GO:0005524">
    <property type="term" value="F:ATP binding"/>
    <property type="evidence" value="ECO:0007669"/>
    <property type="project" value="UniProtKB-KW"/>
</dbReference>
<evidence type="ECO:0000313" key="14">
    <source>
        <dbReference type="EMBL" id="CAD2222458.1"/>
    </source>
</evidence>
<keyword evidence="15" id="KW-1185">Reference proteome</keyword>
<evidence type="ECO:0000256" key="6">
    <source>
        <dbReference type="ARBA" id="ARBA00022801"/>
    </source>
</evidence>
<evidence type="ECO:0000256" key="12">
    <source>
        <dbReference type="SAM" id="MobiDB-lite"/>
    </source>
</evidence>
<feature type="domain" description="Helicase ATP-binding" evidence="13">
    <location>
        <begin position="209"/>
        <end position="431"/>
    </location>
</feature>
<dbReference type="SMART" id="SM00487">
    <property type="entry name" value="DEXDc"/>
    <property type="match status" value="1"/>
</dbReference>
<feature type="compositionally biased region" description="Polar residues" evidence="12">
    <location>
        <begin position="481"/>
        <end position="492"/>
    </location>
</feature>
<protein>
    <submittedName>
        <fullName evidence="14">DEAD/DEAH box helicase, putative</fullName>
    </submittedName>
</protein>
<sequence length="492" mass="54038">MSASATDVDDAFQQRVKTVLKKLSEKEKKRPSAVASPILRHILLHPPTNNNNSAPPKVEEKQTTTSAPVKEGGDEDRVPAKSSVAASLAKRGLGPKDPLLKRLQARKAAAAASPNSAAASAAWKGWMGKKLSEMNETSWSVFKEQIGLTTELITHHGANRRVTLPPPIRCWEEAGLPFTLTQLLTHRFSFPTAVQSQCVPLICPNKNNNTERGGLLDVLCVADTGSGKTAAYLVPLLAKISRQLSSSTTPFPIHDGPIALVTTPTRELAEQVYAELLYFTTGANEQHRVPPTLLQQWEEESKKSEGRTAMPLSQIKVMRVIGGGGSTALEAQYEQLSGEGCHLLIGTVAQLEVLLDHKYLSLLNTTTVVVDEADRMLEEQETARTLLSVLERCPAMKETPRTTGQLLLFTATLDKKCEGIVRQYMSDNGHAVVKTVQKCAAIRQTFEVFSAHVSYNQANDERRRRKERRDERHGEKDTPAVRSSATPFVTRI</sequence>
<evidence type="ECO:0000256" key="5">
    <source>
        <dbReference type="ARBA" id="ARBA00022741"/>
    </source>
</evidence>
<feature type="compositionally biased region" description="Basic and acidic residues" evidence="12">
    <location>
        <begin position="468"/>
        <end position="479"/>
    </location>
</feature>
<feature type="region of interest" description="Disordered" evidence="12">
    <location>
        <begin position="23"/>
        <end position="90"/>
    </location>
</feature>
<dbReference type="GO" id="GO:0004386">
    <property type="term" value="F:helicase activity"/>
    <property type="evidence" value="ECO:0007669"/>
    <property type="project" value="UniProtKB-KW"/>
</dbReference>
<comment type="function">
    <text evidence="10">ATP-dependent RNA helicase required for 60S ribosomal subunit synthesis. Involved in efficient pre-rRNA processing, predominantly at site A3, which is necessary for the normal formation of 25S and 5.8S rRNAs.</text>
</comment>
<accession>A0A7G2CRL7</accession>
<keyword evidence="9" id="KW-0539">Nucleus</keyword>
<comment type="similarity">
    <text evidence="2">Belongs to the DEAD box helicase family. DDX5/DBP2 subfamily.</text>
</comment>
<evidence type="ECO:0000256" key="7">
    <source>
        <dbReference type="ARBA" id="ARBA00022806"/>
    </source>
</evidence>
<dbReference type="GO" id="GO:0016787">
    <property type="term" value="F:hydrolase activity"/>
    <property type="evidence" value="ECO:0007669"/>
    <property type="project" value="UniProtKB-KW"/>
</dbReference>
<evidence type="ECO:0000256" key="2">
    <source>
        <dbReference type="ARBA" id="ARBA00009334"/>
    </source>
</evidence>
<proteinExistence type="inferred from homology"/>
<evidence type="ECO:0000256" key="9">
    <source>
        <dbReference type="ARBA" id="ARBA00023242"/>
    </source>
</evidence>
<comment type="subcellular location">
    <subcellularLocation>
        <location evidence="1">Nucleus</location>
        <location evidence="1">Nucleolus</location>
    </subcellularLocation>
</comment>
<organism evidence="14 15">
    <name type="scientific">Angomonas deanei</name>
    <dbReference type="NCBI Taxonomy" id="59799"/>
    <lineage>
        <taxon>Eukaryota</taxon>
        <taxon>Discoba</taxon>
        <taxon>Euglenozoa</taxon>
        <taxon>Kinetoplastea</taxon>
        <taxon>Metakinetoplastina</taxon>
        <taxon>Trypanosomatida</taxon>
        <taxon>Trypanosomatidae</taxon>
        <taxon>Strigomonadinae</taxon>
        <taxon>Angomonas</taxon>
    </lineage>
</organism>
<reference evidence="14 15" key="1">
    <citation type="submission" date="2020-08" db="EMBL/GenBank/DDBJ databases">
        <authorList>
            <person name="Newling K."/>
            <person name="Davey J."/>
            <person name="Forrester S."/>
        </authorList>
    </citation>
    <scope>NUCLEOTIDE SEQUENCE [LARGE SCALE GENOMIC DNA]</scope>
    <source>
        <strain evidence="15">Crithidia deanei Carvalho (ATCC PRA-265)</strain>
    </source>
</reference>
<dbReference type="InterPro" id="IPR027417">
    <property type="entry name" value="P-loop_NTPase"/>
</dbReference>
<dbReference type="VEuPathDB" id="TriTrypDB:ADEAN_001000200"/>
<dbReference type="Pfam" id="PF00270">
    <property type="entry name" value="DEAD"/>
    <property type="match status" value="1"/>
</dbReference>
<evidence type="ECO:0000313" key="15">
    <source>
        <dbReference type="Proteomes" id="UP000515908"/>
    </source>
</evidence>
<keyword evidence="7 11" id="KW-0347">Helicase</keyword>
<dbReference type="Proteomes" id="UP000515908">
    <property type="component" value="Chromosome 26"/>
</dbReference>
<keyword evidence="4" id="KW-0698">rRNA processing</keyword>
<keyword evidence="5 11" id="KW-0547">Nucleotide-binding</keyword>
<name>A0A7G2CRL7_9TRYP</name>
<keyword evidence="3" id="KW-0690">Ribosome biogenesis</keyword>
<dbReference type="EMBL" id="LR877170">
    <property type="protein sequence ID" value="CAD2222458.1"/>
    <property type="molecule type" value="Genomic_DNA"/>
</dbReference>
<dbReference type="GO" id="GO:0003676">
    <property type="term" value="F:nucleic acid binding"/>
    <property type="evidence" value="ECO:0007669"/>
    <property type="project" value="InterPro"/>
</dbReference>
<dbReference type="SUPFAM" id="SSF52540">
    <property type="entry name" value="P-loop containing nucleoside triphosphate hydrolases"/>
    <property type="match status" value="1"/>
</dbReference>
<evidence type="ECO:0000256" key="3">
    <source>
        <dbReference type="ARBA" id="ARBA00022517"/>
    </source>
</evidence>
<evidence type="ECO:0000256" key="11">
    <source>
        <dbReference type="RuleBase" id="RU000492"/>
    </source>
</evidence>
<dbReference type="CDD" id="cd00268">
    <property type="entry name" value="DEADc"/>
    <property type="match status" value="1"/>
</dbReference>
<keyword evidence="6 11" id="KW-0378">Hydrolase</keyword>
<dbReference type="InterPro" id="IPR011545">
    <property type="entry name" value="DEAD/DEAH_box_helicase_dom"/>
</dbReference>
<dbReference type="InterPro" id="IPR044742">
    <property type="entry name" value="DEAD/DEAH_RhlB"/>
</dbReference>
<evidence type="ECO:0000256" key="8">
    <source>
        <dbReference type="ARBA" id="ARBA00022840"/>
    </source>
</evidence>
<evidence type="ECO:0000256" key="10">
    <source>
        <dbReference type="ARBA" id="ARBA00037449"/>
    </source>
</evidence>
<dbReference type="InterPro" id="IPR000629">
    <property type="entry name" value="RNA-helicase_DEAD-box_CS"/>
</dbReference>
<dbReference type="PROSITE" id="PS51192">
    <property type="entry name" value="HELICASE_ATP_BIND_1"/>
    <property type="match status" value="1"/>
</dbReference>
<evidence type="ECO:0000259" key="13">
    <source>
        <dbReference type="PROSITE" id="PS51192"/>
    </source>
</evidence>
<evidence type="ECO:0000256" key="1">
    <source>
        <dbReference type="ARBA" id="ARBA00004604"/>
    </source>
</evidence>
<dbReference type="OrthoDB" id="273119at2759"/>
<dbReference type="AlphaFoldDB" id="A0A7G2CRL7"/>
<dbReference type="PANTHER" id="PTHR47958">
    <property type="entry name" value="ATP-DEPENDENT RNA HELICASE DBP3"/>
    <property type="match status" value="1"/>
</dbReference>
<feature type="region of interest" description="Disordered" evidence="12">
    <location>
        <begin position="457"/>
        <end position="492"/>
    </location>
</feature>
<dbReference type="Gene3D" id="3.40.50.300">
    <property type="entry name" value="P-loop containing nucleotide triphosphate hydrolases"/>
    <property type="match status" value="1"/>
</dbReference>
<evidence type="ECO:0000256" key="4">
    <source>
        <dbReference type="ARBA" id="ARBA00022552"/>
    </source>
</evidence>
<gene>
    <name evidence="14" type="ORF">ADEAN_001000200</name>
</gene>
<keyword evidence="8 11" id="KW-0067">ATP-binding</keyword>
<dbReference type="PROSITE" id="PS00039">
    <property type="entry name" value="DEAD_ATP_HELICASE"/>
    <property type="match status" value="1"/>
</dbReference>
<dbReference type="InterPro" id="IPR014001">
    <property type="entry name" value="Helicase_ATP-bd"/>
</dbReference>